<dbReference type="Proteomes" id="UP000320481">
    <property type="component" value="Unassembled WGS sequence"/>
</dbReference>
<gene>
    <name evidence="4" type="ORF">FRZ03_08720</name>
</gene>
<proteinExistence type="inferred from homology"/>
<dbReference type="EMBL" id="VOGW01000049">
    <property type="protein sequence ID" value="TWV53764.1"/>
    <property type="molecule type" value="Genomic_DNA"/>
</dbReference>
<dbReference type="InterPro" id="IPR036291">
    <property type="entry name" value="NAD(P)-bd_dom_sf"/>
</dbReference>
<evidence type="ECO:0000313" key="5">
    <source>
        <dbReference type="Proteomes" id="UP000320481"/>
    </source>
</evidence>
<reference evidence="4" key="1">
    <citation type="journal article" date="2019" name="Microbiol. Resour. Announc.">
        <title>Draft Genomic Sequences of Streptomyces misionensis and Streptomyces albidoflavus, bacteria applied for phytopathogen biocontrol.</title>
        <authorList>
            <person name="Pylro V."/>
            <person name="Dias A."/>
            <person name="Andreote F."/>
            <person name="Varani A."/>
            <person name="Andreote C."/>
            <person name="Bernardo E."/>
            <person name="Martins T."/>
        </authorList>
    </citation>
    <scope>NUCLEOTIDE SEQUENCE [LARGE SCALE GENOMIC DNA]</scope>
    <source>
        <strain evidence="4">66</strain>
    </source>
</reference>
<dbReference type="SUPFAM" id="SSF51735">
    <property type="entry name" value="NAD(P)-binding Rossmann-fold domains"/>
    <property type="match status" value="1"/>
</dbReference>
<accession>A0A5C6JYE7</accession>
<dbReference type="InterPro" id="IPR002347">
    <property type="entry name" value="SDR_fam"/>
</dbReference>
<dbReference type="PRINTS" id="PR00080">
    <property type="entry name" value="SDRFAMILY"/>
</dbReference>
<name>A0A5C6JYE7_9ACTN</name>
<dbReference type="RefSeq" id="WP_146464590.1">
    <property type="nucleotide sequence ID" value="NZ_VOGW01000049.1"/>
</dbReference>
<evidence type="ECO:0000313" key="4">
    <source>
        <dbReference type="EMBL" id="TWV53764.1"/>
    </source>
</evidence>
<sequence>MNSPDSPVWFITGCSSGLGRALARTVLEQGWRAVVTARDADQVADVVAGHEERALALSLDVTEAEQISSAVARAQTAFGRIDVLVNNAGHGYLAAVEEGEDDEVRALFDTNVFGLVDTTKAVLPGMRARRRGHIVNMSSLGGLVGFGATGYYHATKFAVEGLSESLAAEVAPLGINVTIVEPAAFRTNWSGPSMRQSATAIDDYAPTAGARRAHTLATYGHQPGDPARAARAVIDAVTAEEPPLRLLLGKAAYDIATAKLDSLKATFDDWREVTLGADFPAERTTR</sequence>
<dbReference type="CDD" id="cd05374">
    <property type="entry name" value="17beta-HSD-like_SDR_c"/>
    <property type="match status" value="1"/>
</dbReference>
<dbReference type="NCBIfam" id="NF004824">
    <property type="entry name" value="PRK06180.1"/>
    <property type="match status" value="1"/>
</dbReference>
<comment type="similarity">
    <text evidence="1 3">Belongs to the short-chain dehydrogenases/reductases (SDR) family.</text>
</comment>
<keyword evidence="2" id="KW-0560">Oxidoreductase</keyword>
<evidence type="ECO:0000256" key="3">
    <source>
        <dbReference type="RuleBase" id="RU000363"/>
    </source>
</evidence>
<comment type="caution">
    <text evidence="4">The sequence shown here is derived from an EMBL/GenBank/DDBJ whole genome shotgun (WGS) entry which is preliminary data.</text>
</comment>
<dbReference type="InterPro" id="IPR051911">
    <property type="entry name" value="SDR_oxidoreductase"/>
</dbReference>
<dbReference type="PRINTS" id="PR00081">
    <property type="entry name" value="GDHRDH"/>
</dbReference>
<evidence type="ECO:0000256" key="2">
    <source>
        <dbReference type="ARBA" id="ARBA00023002"/>
    </source>
</evidence>
<keyword evidence="5" id="KW-1185">Reference proteome</keyword>
<organism evidence="4 5">
    <name type="scientific">Streptomyces misionensis</name>
    <dbReference type="NCBI Taxonomy" id="67331"/>
    <lineage>
        <taxon>Bacteria</taxon>
        <taxon>Bacillati</taxon>
        <taxon>Actinomycetota</taxon>
        <taxon>Actinomycetes</taxon>
        <taxon>Kitasatosporales</taxon>
        <taxon>Streptomycetaceae</taxon>
        <taxon>Streptomyces</taxon>
    </lineage>
</organism>
<dbReference type="GO" id="GO:0016491">
    <property type="term" value="F:oxidoreductase activity"/>
    <property type="evidence" value="ECO:0007669"/>
    <property type="project" value="UniProtKB-KW"/>
</dbReference>
<evidence type="ECO:0000256" key="1">
    <source>
        <dbReference type="ARBA" id="ARBA00006484"/>
    </source>
</evidence>
<dbReference type="Gene3D" id="3.40.50.720">
    <property type="entry name" value="NAD(P)-binding Rossmann-like Domain"/>
    <property type="match status" value="1"/>
</dbReference>
<dbReference type="PANTHER" id="PTHR43976">
    <property type="entry name" value="SHORT CHAIN DEHYDROGENASE"/>
    <property type="match status" value="1"/>
</dbReference>
<protein>
    <submittedName>
        <fullName evidence="4">Oxidoreductase</fullName>
    </submittedName>
</protein>
<dbReference type="AlphaFoldDB" id="A0A5C6JYE7"/>
<dbReference type="Pfam" id="PF00106">
    <property type="entry name" value="adh_short"/>
    <property type="match status" value="1"/>
</dbReference>
<dbReference type="PANTHER" id="PTHR43976:SF16">
    <property type="entry name" value="SHORT-CHAIN DEHYDROGENASE_REDUCTASE FAMILY PROTEIN"/>
    <property type="match status" value="1"/>
</dbReference>
<dbReference type="NCBIfam" id="NF006114">
    <property type="entry name" value="PRK08263.1"/>
    <property type="match status" value="1"/>
</dbReference>